<evidence type="ECO:0000256" key="2">
    <source>
        <dbReference type="ARBA" id="ARBA00023002"/>
    </source>
</evidence>
<dbReference type="Pfam" id="PF13561">
    <property type="entry name" value="adh_short_C2"/>
    <property type="match status" value="1"/>
</dbReference>
<sequence length="259" mass="26990">MSAPEKSKPVCIVTGSSSGIGAATALLFAQRGWDVAINYASHAEGAERVAAACREAGAGTLVVRADVGEDAQCRALADQVKQRWGRADALVNSAGITTKFADLKDLEALGAEDFAAIYRVNVIGTFQMCRAVAPLMRNAPSPGIVNISSMGGRMGTGSSIAYAASKGAVNTLTLSLARALAPAIRVNAILPGMVDGQWLRKGLGETVFQERRKRYEARALLATVVTPEDVARAAWSLAVDATKQTGQLVDLEGGFLLGA</sequence>
<dbReference type="PRINTS" id="PR00080">
    <property type="entry name" value="SDRFAMILY"/>
</dbReference>
<dbReference type="InterPro" id="IPR020904">
    <property type="entry name" value="Sc_DH/Rdtase_CS"/>
</dbReference>
<reference evidence="3 4" key="1">
    <citation type="submission" date="2020-10" db="EMBL/GenBank/DDBJ databases">
        <title>Ramlibacter sp. HM2 16S ribosomal RNA gene Genome sequencing and assembly.</title>
        <authorList>
            <person name="Kang M."/>
        </authorList>
    </citation>
    <scope>NUCLEOTIDE SEQUENCE [LARGE SCALE GENOMIC DNA]</scope>
    <source>
        <strain evidence="3 4">HM2</strain>
    </source>
</reference>
<gene>
    <name evidence="3" type="ORF">IM787_15815</name>
</gene>
<evidence type="ECO:0000313" key="3">
    <source>
        <dbReference type="EMBL" id="MBE7369030.1"/>
    </source>
</evidence>
<dbReference type="EMBL" id="JADDIV010000004">
    <property type="protein sequence ID" value="MBE7369030.1"/>
    <property type="molecule type" value="Genomic_DNA"/>
</dbReference>
<dbReference type="InterPro" id="IPR036291">
    <property type="entry name" value="NAD(P)-bd_dom_sf"/>
</dbReference>
<dbReference type="SUPFAM" id="SSF51735">
    <property type="entry name" value="NAD(P)-binding Rossmann-fold domains"/>
    <property type="match status" value="1"/>
</dbReference>
<dbReference type="Gene3D" id="3.40.50.720">
    <property type="entry name" value="NAD(P)-binding Rossmann-like Domain"/>
    <property type="match status" value="1"/>
</dbReference>
<dbReference type="PANTHER" id="PTHR42760">
    <property type="entry name" value="SHORT-CHAIN DEHYDROGENASES/REDUCTASES FAMILY MEMBER"/>
    <property type="match status" value="1"/>
</dbReference>
<name>A0ABR9S694_9BURK</name>
<organism evidence="3 4">
    <name type="scientific">Ramlibacter pallidus</name>
    <dbReference type="NCBI Taxonomy" id="2780087"/>
    <lineage>
        <taxon>Bacteria</taxon>
        <taxon>Pseudomonadati</taxon>
        <taxon>Pseudomonadota</taxon>
        <taxon>Betaproteobacteria</taxon>
        <taxon>Burkholderiales</taxon>
        <taxon>Comamonadaceae</taxon>
        <taxon>Ramlibacter</taxon>
    </lineage>
</organism>
<dbReference type="PRINTS" id="PR00081">
    <property type="entry name" value="GDHRDH"/>
</dbReference>
<dbReference type="CDD" id="cd05233">
    <property type="entry name" value="SDR_c"/>
    <property type="match status" value="1"/>
</dbReference>
<evidence type="ECO:0000313" key="4">
    <source>
        <dbReference type="Proteomes" id="UP000806285"/>
    </source>
</evidence>
<comment type="similarity">
    <text evidence="1">Belongs to the short-chain dehydrogenases/reductases (SDR) family.</text>
</comment>
<protein>
    <submittedName>
        <fullName evidence="3">SDR family oxidoreductase</fullName>
    </submittedName>
</protein>
<dbReference type="Proteomes" id="UP000806285">
    <property type="component" value="Unassembled WGS sequence"/>
</dbReference>
<keyword evidence="4" id="KW-1185">Reference proteome</keyword>
<dbReference type="PROSITE" id="PS00061">
    <property type="entry name" value="ADH_SHORT"/>
    <property type="match status" value="1"/>
</dbReference>
<evidence type="ECO:0000256" key="1">
    <source>
        <dbReference type="ARBA" id="ARBA00006484"/>
    </source>
</evidence>
<dbReference type="PANTHER" id="PTHR42760:SF133">
    <property type="entry name" value="3-OXOACYL-[ACYL-CARRIER-PROTEIN] REDUCTASE"/>
    <property type="match status" value="1"/>
</dbReference>
<dbReference type="InterPro" id="IPR002347">
    <property type="entry name" value="SDR_fam"/>
</dbReference>
<accession>A0ABR9S694</accession>
<keyword evidence="2" id="KW-0560">Oxidoreductase</keyword>
<dbReference type="RefSeq" id="WP_193677638.1">
    <property type="nucleotide sequence ID" value="NZ_JADDIV010000004.1"/>
</dbReference>
<proteinExistence type="inferred from homology"/>
<comment type="caution">
    <text evidence="3">The sequence shown here is derived from an EMBL/GenBank/DDBJ whole genome shotgun (WGS) entry which is preliminary data.</text>
</comment>